<dbReference type="RefSeq" id="WP_180136199.1">
    <property type="nucleotide sequence ID" value="NZ_JABMKT010000022.1"/>
</dbReference>
<sequence>MLKFEAVNILPRVENNLKKHDFRLSLNNNFDYKVNENLNLMTDLNYKADILSVKENEVEKGLISHYPELDFKLDYKKDNLELKANVYDKVLIDINLETKKSRVNNHLLVDTSLGYKINKIFKFNAMFRDVYLTDSHRKLEDDLGIFNPDNEYERKRFVQSNAMITGAGILAETEVGKFKFKNNLDVRYRFDYLGKETYRPFETEDNSPIVHHVFAWSENSINVKVTDELNLKANLDIYFRNRNDAKYRIIPSENWEEKEYIDKEILPGFETINYALVFTGFGIDYNTNKVKFINDTKLIISPIYVVDKKLEFEELIFRTKNYLDYKINNIVELNAGLDLEYVNHGIATTYVLKRVVLNQGYLEKNRLIDHYKDDYYAMGDFDHQSEFEYWWGTGKYDSVDKTVLITPSLGLTINTFDNRLKIKPSIFATVHIGNMDDKTVVSRYDARGILKFEYVW</sequence>
<proteinExistence type="predicted"/>
<dbReference type="EMBL" id="JABMKT010000022">
    <property type="protein sequence ID" value="NYV28126.1"/>
    <property type="molecule type" value="Genomic_DNA"/>
</dbReference>
<accession>A0A7Z0PG39</accession>
<comment type="caution">
    <text evidence="1">The sequence shown here is derived from an EMBL/GenBank/DDBJ whole genome shotgun (WGS) entry which is preliminary data.</text>
</comment>
<protein>
    <submittedName>
        <fullName evidence="1">Uncharacterized protein</fullName>
    </submittedName>
</protein>
<dbReference type="Proteomes" id="UP000526184">
    <property type="component" value="Unassembled WGS sequence"/>
</dbReference>
<reference evidence="1 2" key="1">
    <citation type="submission" date="2020-05" db="EMBL/GenBank/DDBJ databases">
        <title>Streptobacillus felis strain LHL191014123.</title>
        <authorList>
            <person name="Fawzy A."/>
            <person name="Rau J."/>
            <person name="Risse K."/>
            <person name="Schauerte N."/>
            <person name="Geiger C."/>
            <person name="Blom J."/>
            <person name="Imirzalioglu C."/>
            <person name="Falgenhauer J."/>
            <person name="Bach A."/>
            <person name="Herden C."/>
            <person name="Eisenberg T."/>
        </authorList>
    </citation>
    <scope>NUCLEOTIDE SEQUENCE [LARGE SCALE GENOMIC DNA]</scope>
    <source>
        <strain evidence="1 2">LHL191014123</strain>
    </source>
</reference>
<keyword evidence="2" id="KW-1185">Reference proteome</keyword>
<dbReference type="AlphaFoldDB" id="A0A7Z0PG39"/>
<gene>
    <name evidence="1" type="ORF">HP397_04775</name>
</gene>
<evidence type="ECO:0000313" key="1">
    <source>
        <dbReference type="EMBL" id="NYV28126.1"/>
    </source>
</evidence>
<evidence type="ECO:0000313" key="2">
    <source>
        <dbReference type="Proteomes" id="UP000526184"/>
    </source>
</evidence>
<name>A0A7Z0PG39_9FUSO</name>
<organism evidence="1 2">
    <name type="scientific">Streptobacillus felis</name>
    <dbReference type="NCBI Taxonomy" id="1384509"/>
    <lineage>
        <taxon>Bacteria</taxon>
        <taxon>Fusobacteriati</taxon>
        <taxon>Fusobacteriota</taxon>
        <taxon>Fusobacteriia</taxon>
        <taxon>Fusobacteriales</taxon>
        <taxon>Leptotrichiaceae</taxon>
        <taxon>Streptobacillus</taxon>
    </lineage>
</organism>